<accession>A0ABT3ZI12</accession>
<keyword evidence="2" id="KW-1185">Reference proteome</keyword>
<sequence length="68" mass="7262">MRALMAAQIFSGYGGDAGPLLREIIARTPAVMGKVRAELPAGFSEQRADRMLDGLWASAMALEAMPPE</sequence>
<comment type="caution">
    <text evidence="1">The sequence shown here is derived from an EMBL/GenBank/DDBJ whole genome shotgun (WGS) entry which is preliminary data.</text>
</comment>
<protein>
    <recommendedName>
        <fullName evidence="3">TetR family transcriptional regulator</fullName>
    </recommendedName>
</protein>
<organism evidence="1 2">
    <name type="scientific">Robbsia betulipollinis</name>
    <dbReference type="NCBI Taxonomy" id="2981849"/>
    <lineage>
        <taxon>Bacteria</taxon>
        <taxon>Pseudomonadati</taxon>
        <taxon>Pseudomonadota</taxon>
        <taxon>Betaproteobacteria</taxon>
        <taxon>Burkholderiales</taxon>
        <taxon>Burkholderiaceae</taxon>
        <taxon>Robbsia</taxon>
    </lineage>
</organism>
<dbReference type="RefSeq" id="WP_267845447.1">
    <property type="nucleotide sequence ID" value="NZ_JAPMXC010000001.1"/>
</dbReference>
<reference evidence="1" key="1">
    <citation type="submission" date="2022-11" db="EMBL/GenBank/DDBJ databases">
        <title>Robbsia betulipollinis sp. nov., isolated from pollen of birch (Betula pendula).</title>
        <authorList>
            <person name="Shi H."/>
            <person name="Ambika Manirajan B."/>
            <person name="Ratering S."/>
            <person name="Geissler-Plaum R."/>
            <person name="Schnell S."/>
        </authorList>
    </citation>
    <scope>NUCLEOTIDE SEQUENCE</scope>
    <source>
        <strain evidence="1">Bb-Pol-6</strain>
    </source>
</reference>
<evidence type="ECO:0000313" key="1">
    <source>
        <dbReference type="EMBL" id="MCY0386173.1"/>
    </source>
</evidence>
<proteinExistence type="predicted"/>
<gene>
    <name evidence="1" type="ORF">OVY01_02695</name>
</gene>
<dbReference type="EMBL" id="JAPMXC010000001">
    <property type="protein sequence ID" value="MCY0386173.1"/>
    <property type="molecule type" value="Genomic_DNA"/>
</dbReference>
<name>A0ABT3ZI12_9BURK</name>
<dbReference type="Proteomes" id="UP001082899">
    <property type="component" value="Unassembled WGS sequence"/>
</dbReference>
<evidence type="ECO:0008006" key="3">
    <source>
        <dbReference type="Google" id="ProtNLM"/>
    </source>
</evidence>
<evidence type="ECO:0000313" key="2">
    <source>
        <dbReference type="Proteomes" id="UP001082899"/>
    </source>
</evidence>